<feature type="transmembrane region" description="Helical" evidence="1">
    <location>
        <begin position="65"/>
        <end position="85"/>
    </location>
</feature>
<evidence type="ECO:0000313" key="2">
    <source>
        <dbReference type="EMBL" id="KSW12234.1"/>
    </source>
</evidence>
<evidence type="ECO:0000256" key="1">
    <source>
        <dbReference type="SAM" id="Phobius"/>
    </source>
</evidence>
<keyword evidence="1" id="KW-0812">Transmembrane</keyword>
<keyword evidence="3" id="KW-1185">Reference proteome</keyword>
<keyword evidence="1" id="KW-1133">Transmembrane helix</keyword>
<comment type="caution">
    <text evidence="2">The sequence shown here is derived from an EMBL/GenBank/DDBJ whole genome shotgun (WGS) entry which is preliminary data.</text>
</comment>
<organism evidence="2 3">
    <name type="scientific">Pyrodictium occultum</name>
    <dbReference type="NCBI Taxonomy" id="2309"/>
    <lineage>
        <taxon>Archaea</taxon>
        <taxon>Thermoproteota</taxon>
        <taxon>Thermoprotei</taxon>
        <taxon>Desulfurococcales</taxon>
        <taxon>Pyrodictiaceae</taxon>
        <taxon>Pyrodictium</taxon>
    </lineage>
</organism>
<proteinExistence type="predicted"/>
<dbReference type="AlphaFoldDB" id="A0A0V8RW99"/>
<accession>A0A0V8RW99</accession>
<dbReference type="STRING" id="2309.CF15_05635"/>
<keyword evidence="1" id="KW-0472">Membrane</keyword>
<protein>
    <submittedName>
        <fullName evidence="2">Uncharacterized protein</fullName>
    </submittedName>
</protein>
<evidence type="ECO:0000313" key="3">
    <source>
        <dbReference type="Proteomes" id="UP000053352"/>
    </source>
</evidence>
<feature type="transmembrane region" description="Helical" evidence="1">
    <location>
        <begin position="12"/>
        <end position="45"/>
    </location>
</feature>
<reference evidence="2 3" key="1">
    <citation type="submission" date="2015-11" db="EMBL/GenBank/DDBJ databases">
        <title>Genome sequence of Pyrodictium occultum PL-19, a marine hyperthermophilic archaeon isolated from Volcano, Italy.</title>
        <authorList>
            <person name="Utturkar S."/>
            <person name="Huber H."/>
            <person name="Leptihn S."/>
            <person name="Brown S."/>
            <person name="Stetter K.O."/>
            <person name="Podar M."/>
        </authorList>
    </citation>
    <scope>NUCLEOTIDE SEQUENCE [LARGE SCALE GENOMIC DNA]</scope>
    <source>
        <strain evidence="2 3">PL-19</strain>
    </source>
</reference>
<sequence>MEKRIQKFKLSLAKILLGFAAGLLAAVLPSGCLASLALYTALLLAVSGYAERRLRLLEGLEPYTTGLVSGLAAYLLGVFFASALAS</sequence>
<dbReference type="EMBL" id="LNTB01000001">
    <property type="protein sequence ID" value="KSW12234.1"/>
    <property type="molecule type" value="Genomic_DNA"/>
</dbReference>
<name>A0A0V8RW99_PYROC</name>
<dbReference type="Proteomes" id="UP000053352">
    <property type="component" value="Unassembled WGS sequence"/>
</dbReference>
<gene>
    <name evidence="2" type="ORF">CF15_05635</name>
</gene>